<evidence type="ECO:0000256" key="2">
    <source>
        <dbReference type="ARBA" id="ARBA00023015"/>
    </source>
</evidence>
<dbReference type="GO" id="GO:0006352">
    <property type="term" value="P:DNA-templated transcription initiation"/>
    <property type="evidence" value="ECO:0007669"/>
    <property type="project" value="InterPro"/>
</dbReference>
<dbReference type="GO" id="GO:0016987">
    <property type="term" value="F:sigma factor activity"/>
    <property type="evidence" value="ECO:0007669"/>
    <property type="project" value="UniProtKB-KW"/>
</dbReference>
<dbReference type="EMBL" id="MGIN01000005">
    <property type="protein sequence ID" value="OGM90154.1"/>
    <property type="molecule type" value="Genomic_DNA"/>
</dbReference>
<dbReference type="PROSITE" id="PS01063">
    <property type="entry name" value="SIGMA70_ECF"/>
    <property type="match status" value="1"/>
</dbReference>
<sequence>METNDRLNQPFEELIEKASRMDEEAFTRVYQEYTAPIFHFFFLRLRDRTLAEDLAQIVFLKAWENIRQLQEVEKILAWLFKIARNTLIDYWRKKKEINVPDFSALESGADSTEPLRPEDLDLKMLIEEIWEVLEGLNEEQREVIVLRFFEGMSPKEIEEIMGKSSTAVRSLQYRALTKLKKVLLRKINK</sequence>
<dbReference type="Gene3D" id="1.10.10.10">
    <property type="entry name" value="Winged helix-like DNA-binding domain superfamily/Winged helix DNA-binding domain"/>
    <property type="match status" value="1"/>
</dbReference>
<keyword evidence="5 6" id="KW-0804">Transcription</keyword>
<keyword evidence="2 6" id="KW-0805">Transcription regulation</keyword>
<feature type="domain" description="RNA polymerase sigma-70 region 2" evidence="7">
    <location>
        <begin position="30"/>
        <end position="95"/>
    </location>
</feature>
<dbReference type="NCBIfam" id="TIGR02937">
    <property type="entry name" value="sigma70-ECF"/>
    <property type="match status" value="1"/>
</dbReference>
<dbReference type="Pfam" id="PF08281">
    <property type="entry name" value="Sigma70_r4_2"/>
    <property type="match status" value="1"/>
</dbReference>
<name>A0A1F8DNH8_9BACT</name>
<keyword evidence="4 6" id="KW-0238">DNA-binding</keyword>
<evidence type="ECO:0000259" key="7">
    <source>
        <dbReference type="Pfam" id="PF04542"/>
    </source>
</evidence>
<dbReference type="PANTHER" id="PTHR43133:SF52">
    <property type="entry name" value="ECF RNA POLYMERASE SIGMA FACTOR SIGL"/>
    <property type="match status" value="1"/>
</dbReference>
<comment type="caution">
    <text evidence="9">The sequence shown here is derived from an EMBL/GenBank/DDBJ whole genome shotgun (WGS) entry which is preliminary data.</text>
</comment>
<dbReference type="InterPro" id="IPR013324">
    <property type="entry name" value="RNA_pol_sigma_r3/r4-like"/>
</dbReference>
<evidence type="ECO:0000259" key="8">
    <source>
        <dbReference type="Pfam" id="PF08281"/>
    </source>
</evidence>
<dbReference type="CDD" id="cd06171">
    <property type="entry name" value="Sigma70_r4"/>
    <property type="match status" value="1"/>
</dbReference>
<protein>
    <recommendedName>
        <fullName evidence="6">RNA polymerase sigma factor</fullName>
    </recommendedName>
</protein>
<organism evidence="9 10">
    <name type="scientific">Candidatus Wolfebacteria bacterium GWA1_42_9</name>
    <dbReference type="NCBI Taxonomy" id="1802553"/>
    <lineage>
        <taxon>Bacteria</taxon>
        <taxon>Candidatus Wolfeibacteriota</taxon>
    </lineage>
</organism>
<evidence type="ECO:0000313" key="9">
    <source>
        <dbReference type="EMBL" id="OGM90154.1"/>
    </source>
</evidence>
<dbReference type="InterPro" id="IPR000838">
    <property type="entry name" value="RNA_pol_sigma70_ECF_CS"/>
</dbReference>
<accession>A0A1F8DNH8</accession>
<proteinExistence type="inferred from homology"/>
<keyword evidence="3 6" id="KW-0731">Sigma factor</keyword>
<dbReference type="InterPro" id="IPR014284">
    <property type="entry name" value="RNA_pol_sigma-70_dom"/>
</dbReference>
<dbReference type="InterPro" id="IPR013325">
    <property type="entry name" value="RNA_pol_sigma_r2"/>
</dbReference>
<dbReference type="InterPro" id="IPR039425">
    <property type="entry name" value="RNA_pol_sigma-70-like"/>
</dbReference>
<gene>
    <name evidence="9" type="ORF">A2108_02155</name>
</gene>
<dbReference type="Gene3D" id="1.10.1740.10">
    <property type="match status" value="1"/>
</dbReference>
<evidence type="ECO:0000256" key="1">
    <source>
        <dbReference type="ARBA" id="ARBA00010641"/>
    </source>
</evidence>
<dbReference type="InterPro" id="IPR036388">
    <property type="entry name" value="WH-like_DNA-bd_sf"/>
</dbReference>
<dbReference type="InterPro" id="IPR013249">
    <property type="entry name" value="RNA_pol_sigma70_r4_t2"/>
</dbReference>
<dbReference type="Pfam" id="PF04542">
    <property type="entry name" value="Sigma70_r2"/>
    <property type="match status" value="1"/>
</dbReference>
<evidence type="ECO:0000256" key="5">
    <source>
        <dbReference type="ARBA" id="ARBA00023163"/>
    </source>
</evidence>
<comment type="similarity">
    <text evidence="1 6">Belongs to the sigma-70 factor family. ECF subfamily.</text>
</comment>
<reference evidence="9 10" key="1">
    <citation type="journal article" date="2016" name="Nat. Commun.">
        <title>Thousands of microbial genomes shed light on interconnected biogeochemical processes in an aquifer system.</title>
        <authorList>
            <person name="Anantharaman K."/>
            <person name="Brown C.T."/>
            <person name="Hug L.A."/>
            <person name="Sharon I."/>
            <person name="Castelle C.J."/>
            <person name="Probst A.J."/>
            <person name="Thomas B.C."/>
            <person name="Singh A."/>
            <person name="Wilkins M.J."/>
            <person name="Karaoz U."/>
            <person name="Brodie E.L."/>
            <person name="Williams K.H."/>
            <person name="Hubbard S.S."/>
            <person name="Banfield J.F."/>
        </authorList>
    </citation>
    <scope>NUCLEOTIDE SEQUENCE [LARGE SCALE GENOMIC DNA]</scope>
</reference>
<dbReference type="Proteomes" id="UP000178303">
    <property type="component" value="Unassembled WGS sequence"/>
</dbReference>
<dbReference type="PANTHER" id="PTHR43133">
    <property type="entry name" value="RNA POLYMERASE ECF-TYPE SIGMA FACTO"/>
    <property type="match status" value="1"/>
</dbReference>
<feature type="domain" description="RNA polymerase sigma factor 70 region 4 type 2" evidence="8">
    <location>
        <begin position="127"/>
        <end position="179"/>
    </location>
</feature>
<dbReference type="SUPFAM" id="SSF88659">
    <property type="entry name" value="Sigma3 and sigma4 domains of RNA polymerase sigma factors"/>
    <property type="match status" value="1"/>
</dbReference>
<evidence type="ECO:0000313" key="10">
    <source>
        <dbReference type="Proteomes" id="UP000178303"/>
    </source>
</evidence>
<dbReference type="SUPFAM" id="SSF88946">
    <property type="entry name" value="Sigma2 domain of RNA polymerase sigma factors"/>
    <property type="match status" value="1"/>
</dbReference>
<dbReference type="AlphaFoldDB" id="A0A1F8DNH8"/>
<evidence type="ECO:0000256" key="3">
    <source>
        <dbReference type="ARBA" id="ARBA00023082"/>
    </source>
</evidence>
<dbReference type="InterPro" id="IPR007627">
    <property type="entry name" value="RNA_pol_sigma70_r2"/>
</dbReference>
<evidence type="ECO:0000256" key="4">
    <source>
        <dbReference type="ARBA" id="ARBA00023125"/>
    </source>
</evidence>
<dbReference type="GO" id="GO:0003677">
    <property type="term" value="F:DNA binding"/>
    <property type="evidence" value="ECO:0007669"/>
    <property type="project" value="UniProtKB-KW"/>
</dbReference>
<evidence type="ECO:0000256" key="6">
    <source>
        <dbReference type="RuleBase" id="RU000716"/>
    </source>
</evidence>